<dbReference type="eggNOG" id="ENOG502S8QM">
    <property type="taxonomic scope" value="Eukaryota"/>
</dbReference>
<dbReference type="OMA" id="GSHEQWG"/>
<feature type="region of interest" description="Disordered" evidence="1">
    <location>
        <begin position="34"/>
        <end position="89"/>
    </location>
</feature>
<dbReference type="RefSeq" id="XP_007840106.1">
    <property type="nucleotide sequence ID" value="XM_007841915.1"/>
</dbReference>
<sequence length="214" mass="23352">MASQTFHFREDFESPRDSDWILAAFDGALPHMAAKGSGQQWGSRPFSERDGARDRVAGWLTMSETSRRRRDGDGEVKKDQDGGGGGGEEGRLFIAEVELPADADTDADTAQGWRVRTDETSGKRFLSVAAGGVRTGWWPTYFQDFEQTKQLIKEADAEGGVMYLEVLISDFRTGSHRKGAGGALVAKIKEYALSQGAKTMYLDCFAGNGGLLVK</sequence>
<proteinExistence type="predicted"/>
<feature type="compositionally biased region" description="Basic and acidic residues" evidence="1">
    <location>
        <begin position="70"/>
        <end position="81"/>
    </location>
</feature>
<name>W3WLR0_PESFW</name>
<dbReference type="SUPFAM" id="SSF55729">
    <property type="entry name" value="Acyl-CoA N-acyltransferases (Nat)"/>
    <property type="match status" value="1"/>
</dbReference>
<dbReference type="OrthoDB" id="2821191at2759"/>
<reference evidence="3" key="1">
    <citation type="journal article" date="2015" name="BMC Genomics">
        <title>Genomic and transcriptomic analysis of the endophytic fungus Pestalotiopsis fici reveals its lifestyle and high potential for synthesis of natural products.</title>
        <authorList>
            <person name="Wang X."/>
            <person name="Zhang X."/>
            <person name="Liu L."/>
            <person name="Xiang M."/>
            <person name="Wang W."/>
            <person name="Sun X."/>
            <person name="Che Y."/>
            <person name="Guo L."/>
            <person name="Liu G."/>
            <person name="Guo L."/>
            <person name="Wang C."/>
            <person name="Yin W.B."/>
            <person name="Stadler M."/>
            <person name="Zhang X."/>
            <person name="Liu X."/>
        </authorList>
    </citation>
    <scope>NUCLEOTIDE SEQUENCE [LARGE SCALE GENOMIC DNA]</scope>
    <source>
        <strain evidence="3">W106-1 / CGMCC3.15140</strain>
    </source>
</reference>
<dbReference type="InterPro" id="IPR016181">
    <property type="entry name" value="Acyl_CoA_acyltransferase"/>
</dbReference>
<dbReference type="KEGG" id="pfy:PFICI_13334"/>
<feature type="compositionally biased region" description="Basic and acidic residues" evidence="1">
    <location>
        <begin position="46"/>
        <end position="56"/>
    </location>
</feature>
<dbReference type="AlphaFoldDB" id="W3WLR0"/>
<dbReference type="EMBL" id="KI912119">
    <property type="protein sequence ID" value="ETS74850.1"/>
    <property type="molecule type" value="Genomic_DNA"/>
</dbReference>
<dbReference type="InParanoid" id="W3WLR0"/>
<dbReference type="HOGENOM" id="CLU_013985_13_1_1"/>
<evidence type="ECO:0000313" key="2">
    <source>
        <dbReference type="EMBL" id="ETS74850.1"/>
    </source>
</evidence>
<evidence type="ECO:0008006" key="4">
    <source>
        <dbReference type="Google" id="ProtNLM"/>
    </source>
</evidence>
<organism evidence="2 3">
    <name type="scientific">Pestalotiopsis fici (strain W106-1 / CGMCC3.15140)</name>
    <dbReference type="NCBI Taxonomy" id="1229662"/>
    <lineage>
        <taxon>Eukaryota</taxon>
        <taxon>Fungi</taxon>
        <taxon>Dikarya</taxon>
        <taxon>Ascomycota</taxon>
        <taxon>Pezizomycotina</taxon>
        <taxon>Sordariomycetes</taxon>
        <taxon>Xylariomycetidae</taxon>
        <taxon>Amphisphaeriales</taxon>
        <taxon>Sporocadaceae</taxon>
        <taxon>Pestalotiopsis</taxon>
    </lineage>
</organism>
<evidence type="ECO:0000313" key="3">
    <source>
        <dbReference type="Proteomes" id="UP000030651"/>
    </source>
</evidence>
<accession>W3WLR0</accession>
<evidence type="ECO:0000256" key="1">
    <source>
        <dbReference type="SAM" id="MobiDB-lite"/>
    </source>
</evidence>
<dbReference type="Gene3D" id="3.40.630.30">
    <property type="match status" value="1"/>
</dbReference>
<protein>
    <recommendedName>
        <fullName evidence="4">N-acetyltransferase domain-containing protein</fullName>
    </recommendedName>
</protein>
<keyword evidence="3" id="KW-1185">Reference proteome</keyword>
<gene>
    <name evidence="2" type="ORF">PFICI_13334</name>
</gene>
<dbReference type="GeneID" id="19278347"/>
<dbReference type="Proteomes" id="UP000030651">
    <property type="component" value="Unassembled WGS sequence"/>
</dbReference>